<dbReference type="InterPro" id="IPR057326">
    <property type="entry name" value="KR_dom"/>
</dbReference>
<protein>
    <submittedName>
        <fullName evidence="4">Short chain dehydrogenase</fullName>
    </submittedName>
</protein>
<dbReference type="EMBL" id="ARXU01000003">
    <property type="protein sequence ID" value="KGD61717.1"/>
    <property type="molecule type" value="Genomic_DNA"/>
</dbReference>
<dbReference type="PRINTS" id="PR00081">
    <property type="entry name" value="GDHRDH"/>
</dbReference>
<dbReference type="SUPFAM" id="SSF51735">
    <property type="entry name" value="NAD(P)-binding Rossmann-fold domains"/>
    <property type="match status" value="1"/>
</dbReference>
<sequence length="581" mass="63937">MVQWCDTTVSRDGVDLAVRTWSADKSPTVILVHGYPDANHVWEKVAERLSRDFKVVAYDVRGAGNSSVPQGRAAYKLRELRDDLHAVMDAVSPDEKVHLVGHDWGSIQTWESVTDPGAENRIASYTTLSGPCLDHVGQWMKARLREQKIGAVLNQLSHSWYIGAFQLPVLAPALWKAGLAKAWPKVLRRTENLDSEPSATQLQDGTHGIELYRANMLPCLLKPRERHTKVPVQLIVARQDNYVRPAMLEDLSQWTDRLWRRELDCGHWGPLLQHPDVTADWIREFIQHIDGAPASGPLQRSEVTTSQIKGPDSGKRVVITGAGSGIGRETALAFARRGALVVCTDINTEAAAATARIITAEGGEAISRKCDVSSTRSMEALAAWVEKELGAPDIVVNNAGIGLSGSLLDTSVKDWQQVLGVNLWGVIHGCRLFARQMIDQGRAGHIVNVASAAAFMPSRMLPAYATSKSAVLMFSECLRAELGDHGIGVSAICPGIIDTPITRNTRFVGVDNEEQERRRQHAHTFYQRRAFTPDRVAQAIVEAVEKNRAVVPVSPEARGMQWLGRFTPSLARNLAQVEITP</sequence>
<dbReference type="Pfam" id="PF00561">
    <property type="entry name" value="Abhydrolase_1"/>
    <property type="match status" value="1"/>
</dbReference>
<evidence type="ECO:0000259" key="3">
    <source>
        <dbReference type="SMART" id="SM00822"/>
    </source>
</evidence>
<evidence type="ECO:0000313" key="5">
    <source>
        <dbReference type="Proteomes" id="UP000029443"/>
    </source>
</evidence>
<gene>
    <name evidence="4" type="ORF">T9A_00926</name>
</gene>
<dbReference type="InterPro" id="IPR020904">
    <property type="entry name" value="Sc_DH/Rdtase_CS"/>
</dbReference>
<dbReference type="InterPro" id="IPR029058">
    <property type="entry name" value="AB_hydrolase_fold"/>
</dbReference>
<organism evidence="4 5">
    <name type="scientific">Alcanivorax jadensis T9</name>
    <dbReference type="NCBI Taxonomy" id="1177181"/>
    <lineage>
        <taxon>Bacteria</taxon>
        <taxon>Pseudomonadati</taxon>
        <taxon>Pseudomonadota</taxon>
        <taxon>Gammaproteobacteria</taxon>
        <taxon>Oceanospirillales</taxon>
        <taxon>Alcanivoracaceae</taxon>
        <taxon>Alcanivorax</taxon>
    </lineage>
</organism>
<dbReference type="PANTHER" id="PTHR44196">
    <property type="entry name" value="DEHYDROGENASE/REDUCTASE SDR FAMILY MEMBER 7B"/>
    <property type="match status" value="1"/>
</dbReference>
<evidence type="ECO:0000256" key="1">
    <source>
        <dbReference type="ARBA" id="ARBA00006484"/>
    </source>
</evidence>
<dbReference type="PRINTS" id="PR00080">
    <property type="entry name" value="SDRFAMILY"/>
</dbReference>
<proteinExistence type="inferred from homology"/>
<comment type="caution">
    <text evidence="4">The sequence shown here is derived from an EMBL/GenBank/DDBJ whole genome shotgun (WGS) entry which is preliminary data.</text>
</comment>
<reference evidence="4 5" key="1">
    <citation type="submission" date="2012-09" db="EMBL/GenBank/DDBJ databases">
        <title>Genome Sequence of alkane-degrading Bacterium Alcanivorax jadensis T9.</title>
        <authorList>
            <person name="Lai Q."/>
            <person name="Shao Z."/>
        </authorList>
    </citation>
    <scope>NUCLEOTIDE SEQUENCE [LARGE SCALE GENOMIC DNA]</scope>
    <source>
        <strain evidence="4 5">T9</strain>
    </source>
</reference>
<keyword evidence="2" id="KW-0560">Oxidoreductase</keyword>
<comment type="similarity">
    <text evidence="1">Belongs to the short-chain dehydrogenases/reductases (SDR) family.</text>
</comment>
<name>A0ABR4WDV4_9GAMM</name>
<dbReference type="CDD" id="cd05233">
    <property type="entry name" value="SDR_c"/>
    <property type="match status" value="1"/>
</dbReference>
<dbReference type="PANTHER" id="PTHR44196:SF1">
    <property type="entry name" value="DEHYDROGENASE_REDUCTASE SDR FAMILY MEMBER 7B"/>
    <property type="match status" value="1"/>
</dbReference>
<dbReference type="Pfam" id="PF00106">
    <property type="entry name" value="adh_short"/>
    <property type="match status" value="1"/>
</dbReference>
<feature type="domain" description="Ketoreductase" evidence="3">
    <location>
        <begin position="315"/>
        <end position="500"/>
    </location>
</feature>
<dbReference type="RefSeq" id="WP_035245597.1">
    <property type="nucleotide sequence ID" value="NZ_ARXU01000003.1"/>
</dbReference>
<dbReference type="SMART" id="SM00822">
    <property type="entry name" value="PKS_KR"/>
    <property type="match status" value="1"/>
</dbReference>
<dbReference type="NCBIfam" id="NF004514">
    <property type="entry name" value="PRK05855.1"/>
    <property type="match status" value="1"/>
</dbReference>
<evidence type="ECO:0000256" key="2">
    <source>
        <dbReference type="ARBA" id="ARBA00023002"/>
    </source>
</evidence>
<dbReference type="Gene3D" id="3.40.50.720">
    <property type="entry name" value="NAD(P)-binding Rossmann-like Domain"/>
    <property type="match status" value="1"/>
</dbReference>
<accession>A0ABR4WDV4</accession>
<dbReference type="InterPro" id="IPR036291">
    <property type="entry name" value="NAD(P)-bd_dom_sf"/>
</dbReference>
<evidence type="ECO:0000313" key="4">
    <source>
        <dbReference type="EMBL" id="KGD61717.1"/>
    </source>
</evidence>
<dbReference type="Gene3D" id="3.40.50.1820">
    <property type="entry name" value="alpha/beta hydrolase"/>
    <property type="match status" value="1"/>
</dbReference>
<dbReference type="SUPFAM" id="SSF53474">
    <property type="entry name" value="alpha/beta-Hydrolases"/>
    <property type="match status" value="1"/>
</dbReference>
<dbReference type="InterPro" id="IPR000073">
    <property type="entry name" value="AB_hydrolase_1"/>
</dbReference>
<dbReference type="Proteomes" id="UP000029443">
    <property type="component" value="Unassembled WGS sequence"/>
</dbReference>
<dbReference type="PROSITE" id="PS00061">
    <property type="entry name" value="ADH_SHORT"/>
    <property type="match status" value="1"/>
</dbReference>
<keyword evidence="5" id="KW-1185">Reference proteome</keyword>
<dbReference type="InterPro" id="IPR002347">
    <property type="entry name" value="SDR_fam"/>
</dbReference>